<organism evidence="1 2">
    <name type="scientific">Marinomonas maritima</name>
    <dbReference type="NCBI Taxonomy" id="2940935"/>
    <lineage>
        <taxon>Bacteria</taxon>
        <taxon>Pseudomonadati</taxon>
        <taxon>Pseudomonadota</taxon>
        <taxon>Gammaproteobacteria</taxon>
        <taxon>Oceanospirillales</taxon>
        <taxon>Oceanospirillaceae</taxon>
        <taxon>Marinomonas</taxon>
    </lineage>
</organism>
<sequence>MDGKTEGDLKGNYDPKHSAIYHGTVRHRRFLPRGHAFRYRIFMMYFDLDELDDVLAMSPWWSMAPWSLARFSRKDYFGDSALPIKQAVQEEVNQRLGLRLSGAVRMLTNCRYFGFIINPITIYYCFDENEQLQAMLLEVTNTPWGESIAYVLKCDPNSVTQRIQFSKEMHVSPFHPMDHFYDWRSNVPNKKLAVHMQNKELAGEECVFDATLSLSRMPLTSSSMAKVLFSYPVMTAQVAFGIYWQALKLWVKKIPFHPRPTNSSSTTK</sequence>
<dbReference type="Pfam" id="PF07103">
    <property type="entry name" value="DUF1365"/>
    <property type="match status" value="1"/>
</dbReference>
<dbReference type="EMBL" id="JAMZEG020000004">
    <property type="protein sequence ID" value="MDE8604304.1"/>
    <property type="molecule type" value="Genomic_DNA"/>
</dbReference>
<dbReference type="PANTHER" id="PTHR33973">
    <property type="entry name" value="OS07G0153300 PROTEIN"/>
    <property type="match status" value="1"/>
</dbReference>
<keyword evidence="2" id="KW-1185">Reference proteome</keyword>
<evidence type="ECO:0000313" key="2">
    <source>
        <dbReference type="Proteomes" id="UP001139522"/>
    </source>
</evidence>
<dbReference type="Proteomes" id="UP001139522">
    <property type="component" value="Unassembled WGS sequence"/>
</dbReference>
<dbReference type="RefSeq" id="WP_255896846.1">
    <property type="nucleotide sequence ID" value="NZ_JAMZEG020000004.1"/>
</dbReference>
<evidence type="ECO:0000313" key="1">
    <source>
        <dbReference type="EMBL" id="MDE8604304.1"/>
    </source>
</evidence>
<name>A0ABT5WIQ9_9GAMM</name>
<comment type="caution">
    <text evidence="1">The sequence shown here is derived from an EMBL/GenBank/DDBJ whole genome shotgun (WGS) entry which is preliminary data.</text>
</comment>
<accession>A0ABT5WIQ9</accession>
<protein>
    <submittedName>
        <fullName evidence="1">DUF1365 domain-containing protein</fullName>
    </submittedName>
</protein>
<proteinExistence type="predicted"/>
<gene>
    <name evidence="1" type="ORF">M3I01_015640</name>
</gene>
<dbReference type="PANTHER" id="PTHR33973:SF4">
    <property type="entry name" value="OS07G0153300 PROTEIN"/>
    <property type="match status" value="1"/>
</dbReference>
<reference evidence="1" key="1">
    <citation type="submission" date="2023-01" db="EMBL/GenBank/DDBJ databases">
        <title>Psychroserpens sp. MSW6 and Marinomonas sp. RSW2, isolated from seawater.</title>
        <authorList>
            <person name="Kristyanto S."/>
            <person name="Jung J."/>
            <person name="Kim J.M."/>
            <person name="Jeon C.O."/>
        </authorList>
    </citation>
    <scope>NUCLEOTIDE SEQUENCE</scope>
    <source>
        <strain evidence="1">RSW2</strain>
    </source>
</reference>
<dbReference type="InterPro" id="IPR010775">
    <property type="entry name" value="DUF1365"/>
</dbReference>